<evidence type="ECO:0000313" key="11">
    <source>
        <dbReference type="EMBL" id="OIW27891.1"/>
    </source>
</evidence>
<evidence type="ECO:0000256" key="9">
    <source>
        <dbReference type="SAM" id="MobiDB-lite"/>
    </source>
</evidence>
<evidence type="ECO:0000313" key="12">
    <source>
        <dbReference type="Proteomes" id="UP000182658"/>
    </source>
</evidence>
<evidence type="ECO:0000256" key="3">
    <source>
        <dbReference type="ARBA" id="ARBA00022692"/>
    </source>
</evidence>
<dbReference type="InterPro" id="IPR000425">
    <property type="entry name" value="MIP"/>
</dbReference>
<dbReference type="PANTHER" id="PTHR19139">
    <property type="entry name" value="AQUAPORIN TRANSPORTER"/>
    <property type="match status" value="1"/>
</dbReference>
<evidence type="ECO:0000256" key="5">
    <source>
        <dbReference type="ARBA" id="ARBA00022989"/>
    </source>
</evidence>
<evidence type="ECO:0000256" key="10">
    <source>
        <dbReference type="SAM" id="Phobius"/>
    </source>
</evidence>
<dbReference type="SUPFAM" id="SSF81338">
    <property type="entry name" value="Aquaporin-like"/>
    <property type="match status" value="1"/>
</dbReference>
<reference evidence="11 12" key="1">
    <citation type="submission" date="2016-10" db="EMBL/GenBank/DDBJ databases">
        <title>Draft genome sequence of Coniochaeta ligniaria NRRL30616, a lignocellulolytic fungus for bioabatement of inhibitors in plant biomass hydrolysates.</title>
        <authorList>
            <consortium name="DOE Joint Genome Institute"/>
            <person name="Jimenez D.J."/>
            <person name="Hector R.E."/>
            <person name="Riley R."/>
            <person name="Sun H."/>
            <person name="Grigoriev I.V."/>
            <person name="Van Elsas J.D."/>
            <person name="Nichols N.N."/>
        </authorList>
    </citation>
    <scope>NUCLEOTIDE SEQUENCE [LARGE SCALE GENOMIC DNA]</scope>
    <source>
        <strain evidence="11 12">NRRL 30616</strain>
    </source>
</reference>
<dbReference type="FunCoup" id="A0A1J7IKT1">
    <property type="interactions" value="246"/>
</dbReference>
<feature type="region of interest" description="Disordered" evidence="9">
    <location>
        <begin position="279"/>
        <end position="298"/>
    </location>
</feature>
<comment type="similarity">
    <text evidence="2 8">Belongs to the MIP/aquaporin (TC 1.A.8) family.</text>
</comment>
<keyword evidence="6 10" id="KW-0472">Membrane</keyword>
<feature type="transmembrane region" description="Helical" evidence="10">
    <location>
        <begin position="207"/>
        <end position="228"/>
    </location>
</feature>
<feature type="transmembrane region" description="Helical" evidence="10">
    <location>
        <begin position="114"/>
        <end position="135"/>
    </location>
</feature>
<dbReference type="Gene3D" id="1.20.1080.10">
    <property type="entry name" value="Glycerol uptake facilitator protein"/>
    <property type="match status" value="1"/>
</dbReference>
<dbReference type="Pfam" id="PF00230">
    <property type="entry name" value="MIP"/>
    <property type="match status" value="1"/>
</dbReference>
<evidence type="ECO:0000256" key="8">
    <source>
        <dbReference type="RuleBase" id="RU000477"/>
    </source>
</evidence>
<evidence type="ECO:0000256" key="2">
    <source>
        <dbReference type="ARBA" id="ARBA00006175"/>
    </source>
</evidence>
<feature type="region of interest" description="Disordered" evidence="9">
    <location>
        <begin position="1"/>
        <end position="25"/>
    </location>
</feature>
<comment type="subcellular location">
    <subcellularLocation>
        <location evidence="1">Membrane</location>
        <topology evidence="1">Multi-pass membrane protein</topology>
    </subcellularLocation>
</comment>
<keyword evidence="3 8" id="KW-0812">Transmembrane</keyword>
<protein>
    <submittedName>
        <fullName evidence="11">Aquaporin-like protein</fullName>
    </submittedName>
</protein>
<sequence length="298" mass="32059">MDNIAMDNKQSNGTGAGTGGPRSLASEKRSIFPAHRKRQPLSTMQSHIFAAIAEFIGTFMFLFLAYAGHLMAVSQASVKVNGGMDNQTVLIVGLAYAISLLVNVWAFYRISGGLFNPAVSLGLALTGHIGWVRAALLVPMQLLASMVAAAMARALIPVSIRQANTTLSGGTSVAQGLFLEMFFTAELVFVVLMLAQEKSRDTFMAPIGIGLAMLTCMIPGIFFTGGSLNPARSFGPAVAGRFFPGYHWIYWLGPLMGACLAAGYYHLVKFFRYEEVNPGQDNTRAPTPEPFHDPNNTV</sequence>
<evidence type="ECO:0000256" key="4">
    <source>
        <dbReference type="ARBA" id="ARBA00022737"/>
    </source>
</evidence>
<feature type="transmembrane region" description="Helical" evidence="10">
    <location>
        <begin position="248"/>
        <end position="267"/>
    </location>
</feature>
<comment type="catalytic activity">
    <reaction evidence="7">
        <text>H2O(in) = H2O(out)</text>
        <dbReference type="Rhea" id="RHEA:29667"/>
        <dbReference type="ChEBI" id="CHEBI:15377"/>
    </reaction>
</comment>
<dbReference type="InParanoid" id="A0A1J7IKT1"/>
<proteinExistence type="inferred from homology"/>
<dbReference type="GO" id="GO:0005886">
    <property type="term" value="C:plasma membrane"/>
    <property type="evidence" value="ECO:0007669"/>
    <property type="project" value="TreeGrafter"/>
</dbReference>
<dbReference type="STRING" id="1408157.A0A1J7IKT1"/>
<dbReference type="Proteomes" id="UP000182658">
    <property type="component" value="Unassembled WGS sequence"/>
</dbReference>
<dbReference type="PANTHER" id="PTHR19139:SF283">
    <property type="entry name" value="AQUAPORIN"/>
    <property type="match status" value="1"/>
</dbReference>
<dbReference type="GO" id="GO:0015250">
    <property type="term" value="F:water channel activity"/>
    <property type="evidence" value="ECO:0007669"/>
    <property type="project" value="TreeGrafter"/>
</dbReference>
<evidence type="ECO:0000256" key="6">
    <source>
        <dbReference type="ARBA" id="ARBA00023136"/>
    </source>
</evidence>
<dbReference type="AlphaFoldDB" id="A0A1J7IKT1"/>
<feature type="transmembrane region" description="Helical" evidence="10">
    <location>
        <begin position="172"/>
        <end position="195"/>
    </location>
</feature>
<dbReference type="InterPro" id="IPR034294">
    <property type="entry name" value="Aquaporin_transptr"/>
</dbReference>
<gene>
    <name evidence="11" type="ORF">CONLIGDRAFT_646108</name>
</gene>
<organism evidence="11 12">
    <name type="scientific">Coniochaeta ligniaria NRRL 30616</name>
    <dbReference type="NCBI Taxonomy" id="1408157"/>
    <lineage>
        <taxon>Eukaryota</taxon>
        <taxon>Fungi</taxon>
        <taxon>Dikarya</taxon>
        <taxon>Ascomycota</taxon>
        <taxon>Pezizomycotina</taxon>
        <taxon>Sordariomycetes</taxon>
        <taxon>Sordariomycetidae</taxon>
        <taxon>Coniochaetales</taxon>
        <taxon>Coniochaetaceae</taxon>
        <taxon>Coniochaeta</taxon>
    </lineage>
</organism>
<evidence type="ECO:0000256" key="7">
    <source>
        <dbReference type="ARBA" id="ARBA00034651"/>
    </source>
</evidence>
<feature type="transmembrane region" description="Helical" evidence="10">
    <location>
        <begin position="88"/>
        <end position="108"/>
    </location>
</feature>
<dbReference type="PRINTS" id="PR00783">
    <property type="entry name" value="MINTRINSICP"/>
</dbReference>
<name>A0A1J7IKT1_9PEZI</name>
<dbReference type="OrthoDB" id="3222at2759"/>
<evidence type="ECO:0000256" key="1">
    <source>
        <dbReference type="ARBA" id="ARBA00004141"/>
    </source>
</evidence>
<feature type="transmembrane region" description="Helical" evidence="10">
    <location>
        <begin position="48"/>
        <end position="67"/>
    </location>
</feature>
<keyword evidence="8" id="KW-0813">Transport</keyword>
<dbReference type="EMBL" id="KV875099">
    <property type="protein sequence ID" value="OIW27891.1"/>
    <property type="molecule type" value="Genomic_DNA"/>
</dbReference>
<keyword evidence="5 10" id="KW-1133">Transmembrane helix</keyword>
<keyword evidence="4" id="KW-0677">Repeat</keyword>
<dbReference type="InterPro" id="IPR023271">
    <property type="entry name" value="Aquaporin-like"/>
</dbReference>
<keyword evidence="12" id="KW-1185">Reference proteome</keyword>
<accession>A0A1J7IKT1</accession>